<dbReference type="Proteomes" id="UP001152622">
    <property type="component" value="Chromosome 13"/>
</dbReference>
<dbReference type="EMBL" id="JAINUF010000013">
    <property type="protein sequence ID" value="KAJ8343611.1"/>
    <property type="molecule type" value="Genomic_DNA"/>
</dbReference>
<protein>
    <submittedName>
        <fullName evidence="1">Uncharacterized protein</fullName>
    </submittedName>
</protein>
<gene>
    <name evidence="1" type="ORF">SKAU_G00309400</name>
</gene>
<evidence type="ECO:0000313" key="2">
    <source>
        <dbReference type="Proteomes" id="UP001152622"/>
    </source>
</evidence>
<name>A0A9Q1ERB4_SYNKA</name>
<proteinExistence type="predicted"/>
<organism evidence="1 2">
    <name type="scientific">Synaphobranchus kaupii</name>
    <name type="common">Kaup's arrowtooth eel</name>
    <dbReference type="NCBI Taxonomy" id="118154"/>
    <lineage>
        <taxon>Eukaryota</taxon>
        <taxon>Metazoa</taxon>
        <taxon>Chordata</taxon>
        <taxon>Craniata</taxon>
        <taxon>Vertebrata</taxon>
        <taxon>Euteleostomi</taxon>
        <taxon>Actinopterygii</taxon>
        <taxon>Neopterygii</taxon>
        <taxon>Teleostei</taxon>
        <taxon>Anguilliformes</taxon>
        <taxon>Synaphobranchidae</taxon>
        <taxon>Synaphobranchus</taxon>
    </lineage>
</organism>
<accession>A0A9Q1ERB4</accession>
<evidence type="ECO:0000313" key="1">
    <source>
        <dbReference type="EMBL" id="KAJ8343611.1"/>
    </source>
</evidence>
<reference evidence="1" key="1">
    <citation type="journal article" date="2023" name="Science">
        <title>Genome structures resolve the early diversification of teleost fishes.</title>
        <authorList>
            <person name="Parey E."/>
            <person name="Louis A."/>
            <person name="Montfort J."/>
            <person name="Bouchez O."/>
            <person name="Roques C."/>
            <person name="Iampietro C."/>
            <person name="Lluch J."/>
            <person name="Castinel A."/>
            <person name="Donnadieu C."/>
            <person name="Desvignes T."/>
            <person name="Floi Bucao C."/>
            <person name="Jouanno E."/>
            <person name="Wen M."/>
            <person name="Mejri S."/>
            <person name="Dirks R."/>
            <person name="Jansen H."/>
            <person name="Henkel C."/>
            <person name="Chen W.J."/>
            <person name="Zahm M."/>
            <person name="Cabau C."/>
            <person name="Klopp C."/>
            <person name="Thompson A.W."/>
            <person name="Robinson-Rechavi M."/>
            <person name="Braasch I."/>
            <person name="Lecointre G."/>
            <person name="Bobe J."/>
            <person name="Postlethwait J.H."/>
            <person name="Berthelot C."/>
            <person name="Roest Crollius H."/>
            <person name="Guiguen Y."/>
        </authorList>
    </citation>
    <scope>NUCLEOTIDE SEQUENCE</scope>
    <source>
        <strain evidence="1">WJC10195</strain>
    </source>
</reference>
<sequence>MVVHRGCPDPALAFVSREARLRTEGRGGIREVGIADQRGEASSRLISPQQASGPWLEAMQVDGWILLSAFMTTATAQSGNGPEQSPETA</sequence>
<dbReference type="AlphaFoldDB" id="A0A9Q1ERB4"/>
<keyword evidence="2" id="KW-1185">Reference proteome</keyword>
<comment type="caution">
    <text evidence="1">The sequence shown here is derived from an EMBL/GenBank/DDBJ whole genome shotgun (WGS) entry which is preliminary data.</text>
</comment>